<gene>
    <name evidence="7" type="ORF">BCR35DRAFT_274300</name>
</gene>
<dbReference type="PANTHER" id="PTHR45649:SF13">
    <property type="entry name" value="THIAMINE TRANSPORTER THI9"/>
    <property type="match status" value="1"/>
</dbReference>
<feature type="transmembrane region" description="Helical" evidence="6">
    <location>
        <begin position="72"/>
        <end position="93"/>
    </location>
</feature>
<evidence type="ECO:0000256" key="5">
    <source>
        <dbReference type="ARBA" id="ARBA00023136"/>
    </source>
</evidence>
<sequence>MAGAGSLYVVGGARILYSVGIYSGGPKALWSSMIITVVFMIITAASLAEIASSVPLSGSIYVWAAASAGPKYGRFFGFVTAFWTTTAWTSFVASNTQATANFVLSELTVWNRSFPGGLDDSNVKFRAVVWICSEALLAIAILSNLMSPKKFTIIFKASAIIIALDLILTLIWLPIGVSKTYGFQDSSFLMEFYNGVGSSDGWAWALSFLSTSGVLTGWDASGHIAEETKNASLQTARGMFWSCTVSGLLAIPLTFLFLMCSPSLDTLFAIDAPQPFVTIYTLALGRGGQMVMSLVAIVGLIINTSLAVTAASRLVFAIARDGILPGSKWIGQVDSRGNPRNATLFIGLVAAVLLCTILPSTVAFTSLISAGGVPTIAAYALIPILRLIFTRGDFANAVWSTGRWSTLFCLIAGAWNTFLLTVLFSPYEWPVTAQNFNFSSVIFGAVTIMAVISWWVVPEDVWLKRRSLVAMVEESEPSRKDVENTKPIQQEQ</sequence>
<feature type="transmembrane region" description="Helical" evidence="6">
    <location>
        <begin position="368"/>
        <end position="389"/>
    </location>
</feature>
<accession>A0A1Y2G2G8</accession>
<dbReference type="EMBL" id="MCGR01000002">
    <property type="protein sequence ID" value="ORY91575.1"/>
    <property type="molecule type" value="Genomic_DNA"/>
</dbReference>
<proteinExistence type="predicted"/>
<dbReference type="PIRSF" id="PIRSF006060">
    <property type="entry name" value="AA_transporter"/>
    <property type="match status" value="1"/>
</dbReference>
<organism evidence="7 8">
    <name type="scientific">Leucosporidium creatinivorum</name>
    <dbReference type="NCBI Taxonomy" id="106004"/>
    <lineage>
        <taxon>Eukaryota</taxon>
        <taxon>Fungi</taxon>
        <taxon>Dikarya</taxon>
        <taxon>Basidiomycota</taxon>
        <taxon>Pucciniomycotina</taxon>
        <taxon>Microbotryomycetes</taxon>
        <taxon>Leucosporidiales</taxon>
        <taxon>Leucosporidium</taxon>
    </lineage>
</organism>
<keyword evidence="2" id="KW-0813">Transport</keyword>
<feature type="transmembrane region" description="Helical" evidence="6">
    <location>
        <begin position="127"/>
        <end position="146"/>
    </location>
</feature>
<feature type="transmembrane region" description="Helical" evidence="6">
    <location>
        <begin position="28"/>
        <end position="51"/>
    </location>
</feature>
<evidence type="ECO:0000256" key="4">
    <source>
        <dbReference type="ARBA" id="ARBA00022989"/>
    </source>
</evidence>
<dbReference type="Pfam" id="PF13520">
    <property type="entry name" value="AA_permease_2"/>
    <property type="match status" value="1"/>
</dbReference>
<comment type="subcellular location">
    <subcellularLocation>
        <location evidence="1">Membrane</location>
        <topology evidence="1">Multi-pass membrane protein</topology>
    </subcellularLocation>
</comment>
<dbReference type="InterPro" id="IPR002293">
    <property type="entry name" value="AA/rel_permease1"/>
</dbReference>
<protein>
    <submittedName>
        <fullName evidence="7">Amino acid/polyamine transporter I</fullName>
    </submittedName>
</protein>
<keyword evidence="5 6" id="KW-0472">Membrane</keyword>
<evidence type="ECO:0000256" key="2">
    <source>
        <dbReference type="ARBA" id="ARBA00022448"/>
    </source>
</evidence>
<keyword evidence="4 6" id="KW-1133">Transmembrane helix</keyword>
<dbReference type="GO" id="GO:0016020">
    <property type="term" value="C:membrane"/>
    <property type="evidence" value="ECO:0007669"/>
    <property type="project" value="UniProtKB-SubCell"/>
</dbReference>
<dbReference type="STRING" id="106004.A0A1Y2G2G8"/>
<feature type="transmembrane region" description="Helical" evidence="6">
    <location>
        <begin position="401"/>
        <end position="424"/>
    </location>
</feature>
<reference evidence="7 8" key="1">
    <citation type="submission" date="2016-07" db="EMBL/GenBank/DDBJ databases">
        <title>Pervasive Adenine N6-methylation of Active Genes in Fungi.</title>
        <authorList>
            <consortium name="DOE Joint Genome Institute"/>
            <person name="Mondo S.J."/>
            <person name="Dannebaum R.O."/>
            <person name="Kuo R.C."/>
            <person name="Labutti K."/>
            <person name="Haridas S."/>
            <person name="Kuo A."/>
            <person name="Salamov A."/>
            <person name="Ahrendt S.R."/>
            <person name="Lipzen A."/>
            <person name="Sullivan W."/>
            <person name="Andreopoulos W.B."/>
            <person name="Clum A."/>
            <person name="Lindquist E."/>
            <person name="Daum C."/>
            <person name="Ramamoorthy G.K."/>
            <person name="Gryganskyi A."/>
            <person name="Culley D."/>
            <person name="Magnuson J.K."/>
            <person name="James T.Y."/>
            <person name="O'Malley M.A."/>
            <person name="Stajich J.E."/>
            <person name="Spatafora J.W."/>
            <person name="Visel A."/>
            <person name="Grigoriev I.V."/>
        </authorList>
    </citation>
    <scope>NUCLEOTIDE SEQUENCE [LARGE SCALE GENOMIC DNA]</scope>
    <source>
        <strain evidence="7 8">62-1032</strain>
    </source>
</reference>
<comment type="caution">
    <text evidence="7">The sequence shown here is derived from an EMBL/GenBank/DDBJ whole genome shotgun (WGS) entry which is preliminary data.</text>
</comment>
<dbReference type="AlphaFoldDB" id="A0A1Y2G2G8"/>
<dbReference type="Gene3D" id="1.20.1740.10">
    <property type="entry name" value="Amino acid/polyamine transporter I"/>
    <property type="match status" value="1"/>
</dbReference>
<feature type="transmembrane region" description="Helical" evidence="6">
    <location>
        <begin position="239"/>
        <end position="259"/>
    </location>
</feature>
<feature type="transmembrane region" description="Helical" evidence="6">
    <location>
        <begin position="290"/>
        <end position="311"/>
    </location>
</feature>
<evidence type="ECO:0000256" key="1">
    <source>
        <dbReference type="ARBA" id="ARBA00004141"/>
    </source>
</evidence>
<feature type="transmembrane region" description="Helical" evidence="6">
    <location>
        <begin position="201"/>
        <end position="218"/>
    </location>
</feature>
<evidence type="ECO:0000256" key="6">
    <source>
        <dbReference type="SAM" id="Phobius"/>
    </source>
</evidence>
<name>A0A1Y2G2G8_9BASI</name>
<dbReference type="PANTHER" id="PTHR45649">
    <property type="entry name" value="AMINO-ACID PERMEASE BAT1"/>
    <property type="match status" value="1"/>
</dbReference>
<evidence type="ECO:0000313" key="7">
    <source>
        <dbReference type="EMBL" id="ORY91575.1"/>
    </source>
</evidence>
<keyword evidence="3 6" id="KW-0812">Transmembrane</keyword>
<dbReference type="Proteomes" id="UP000193467">
    <property type="component" value="Unassembled WGS sequence"/>
</dbReference>
<evidence type="ECO:0000256" key="3">
    <source>
        <dbReference type="ARBA" id="ARBA00022692"/>
    </source>
</evidence>
<feature type="transmembrane region" description="Helical" evidence="6">
    <location>
        <begin position="342"/>
        <end position="362"/>
    </location>
</feature>
<feature type="transmembrane region" description="Helical" evidence="6">
    <location>
        <begin position="436"/>
        <end position="457"/>
    </location>
</feature>
<evidence type="ECO:0000313" key="8">
    <source>
        <dbReference type="Proteomes" id="UP000193467"/>
    </source>
</evidence>
<dbReference type="InParanoid" id="A0A1Y2G2G8"/>
<dbReference type="OrthoDB" id="10054429at2759"/>
<dbReference type="GO" id="GO:0022857">
    <property type="term" value="F:transmembrane transporter activity"/>
    <property type="evidence" value="ECO:0007669"/>
    <property type="project" value="InterPro"/>
</dbReference>
<keyword evidence="8" id="KW-1185">Reference proteome</keyword>
<feature type="transmembrane region" description="Helical" evidence="6">
    <location>
        <begin position="153"/>
        <end position="175"/>
    </location>
</feature>